<dbReference type="EC" id="2.7.7.-" evidence="1"/>
<keyword evidence="1" id="KW-0548">Nucleotidyltransferase</keyword>
<keyword evidence="1" id="KW-0808">Transferase</keyword>
<reference evidence="1" key="1">
    <citation type="submission" date="2024-05" db="EMBL/GenBank/DDBJ databases">
        <title>30 novel species of actinomycetes from the DSMZ collection.</title>
        <authorList>
            <person name="Nouioui I."/>
        </authorList>
    </citation>
    <scope>NUCLEOTIDE SEQUENCE</scope>
    <source>
        <strain evidence="1">DSM 40473</strain>
    </source>
</reference>
<evidence type="ECO:0000313" key="1">
    <source>
        <dbReference type="EMBL" id="MDT0453761.1"/>
    </source>
</evidence>
<gene>
    <name evidence="1" type="ORF">RM609_32480</name>
</gene>
<name>A0ABU2SXN4_9ACTN</name>
<dbReference type="GO" id="GO:0016779">
    <property type="term" value="F:nucleotidyltransferase activity"/>
    <property type="evidence" value="ECO:0007669"/>
    <property type="project" value="UniProtKB-KW"/>
</dbReference>
<dbReference type="InterPro" id="IPR043519">
    <property type="entry name" value="NT_sf"/>
</dbReference>
<keyword evidence="2" id="KW-1185">Reference proteome</keyword>
<proteinExistence type="predicted"/>
<evidence type="ECO:0000313" key="2">
    <source>
        <dbReference type="Proteomes" id="UP001180531"/>
    </source>
</evidence>
<dbReference type="SUPFAM" id="SSF81301">
    <property type="entry name" value="Nucleotidyltransferase"/>
    <property type="match status" value="1"/>
</dbReference>
<sequence>MNRWYEQRLRTARVVAEQLRQEHPGAQVWLEGPVGYGVAHARSDIDLRIVVPAGPAPAVRSRMADGVRVDLVSSTAADMDTLRAELGAFHMVATDLGRFRAIRRQLPALTALRTARVMDGGEEAPALGAAERDVYQKWALADRVHRAISLVEDLDGLSSAGLYDSAGMVLWQLSVTVMQAENAAAGLPLLGDKWTPVLAGKHTALPSPLWEKAEGSSPCPDWFRQARVRLLNALLVAWPAAGSPDAQVDPAWGRFGWLPQRYSDDWSLQYADTRIALTTGQFLAWAAQVAS</sequence>
<dbReference type="EMBL" id="JAVRFI010000036">
    <property type="protein sequence ID" value="MDT0453761.1"/>
    <property type="molecule type" value="Genomic_DNA"/>
</dbReference>
<dbReference type="Gene3D" id="3.30.460.10">
    <property type="entry name" value="Beta Polymerase, domain 2"/>
    <property type="match status" value="1"/>
</dbReference>
<protein>
    <submittedName>
        <fullName evidence="1">Nucleotidyltransferase domain-containing protein</fullName>
        <ecNumber evidence="1">2.7.7.-</ecNumber>
    </submittedName>
</protein>
<dbReference type="RefSeq" id="WP_311615939.1">
    <property type="nucleotide sequence ID" value="NZ_JAVRFI010000036.1"/>
</dbReference>
<comment type="caution">
    <text evidence="1">The sequence shown here is derived from an EMBL/GenBank/DDBJ whole genome shotgun (WGS) entry which is preliminary data.</text>
</comment>
<dbReference type="Proteomes" id="UP001180531">
    <property type="component" value="Unassembled WGS sequence"/>
</dbReference>
<dbReference type="CDD" id="cd05403">
    <property type="entry name" value="NT_KNTase_like"/>
    <property type="match status" value="1"/>
</dbReference>
<accession>A0ABU2SXN4</accession>
<organism evidence="1 2">
    <name type="scientific">Streptomyces hesseae</name>
    <dbReference type="NCBI Taxonomy" id="3075519"/>
    <lineage>
        <taxon>Bacteria</taxon>
        <taxon>Bacillati</taxon>
        <taxon>Actinomycetota</taxon>
        <taxon>Actinomycetes</taxon>
        <taxon>Kitasatosporales</taxon>
        <taxon>Streptomycetaceae</taxon>
        <taxon>Streptomyces</taxon>
    </lineage>
</organism>